<gene>
    <name evidence="1" type="ORF">MM415B06448_0002</name>
</gene>
<dbReference type="AlphaFoldDB" id="A0A6M3LX73"/>
<sequence length="106" mass="12730">MILMHSYNRAKNAIYDHVGFVEDWVVYAIEDHTDMFWKEDGKNVKFAHTLEDFSSDGNYYEYEIYTQRFYDRWVYRGAELTMIIVDTHTDGNKFFAVFSNSLEVQE</sequence>
<reference evidence="1" key="1">
    <citation type="submission" date="2020-03" db="EMBL/GenBank/DDBJ databases">
        <title>The deep terrestrial virosphere.</title>
        <authorList>
            <person name="Holmfeldt K."/>
            <person name="Nilsson E."/>
            <person name="Simone D."/>
            <person name="Lopez-Fernandez M."/>
            <person name="Wu X."/>
            <person name="de Brujin I."/>
            <person name="Lundin D."/>
            <person name="Andersson A."/>
            <person name="Bertilsson S."/>
            <person name="Dopson M."/>
        </authorList>
    </citation>
    <scope>NUCLEOTIDE SEQUENCE</scope>
    <source>
        <strain evidence="1">MM415B06448</strain>
    </source>
</reference>
<dbReference type="EMBL" id="MT143478">
    <property type="protein sequence ID" value="QJA97265.1"/>
    <property type="molecule type" value="Genomic_DNA"/>
</dbReference>
<name>A0A6M3LX73_9ZZZZ</name>
<protein>
    <submittedName>
        <fullName evidence="1">Uncharacterized protein</fullName>
    </submittedName>
</protein>
<organism evidence="1">
    <name type="scientific">viral metagenome</name>
    <dbReference type="NCBI Taxonomy" id="1070528"/>
    <lineage>
        <taxon>unclassified sequences</taxon>
        <taxon>metagenomes</taxon>
        <taxon>organismal metagenomes</taxon>
    </lineage>
</organism>
<accession>A0A6M3LX73</accession>
<evidence type="ECO:0000313" key="1">
    <source>
        <dbReference type="EMBL" id="QJA97265.1"/>
    </source>
</evidence>
<proteinExistence type="predicted"/>